<geneLocation type="plasmid" evidence="2 3">
    <name>pENTE01</name>
</geneLocation>
<dbReference type="Proteomes" id="UP000000230">
    <property type="component" value="Plasmid pENTE01"/>
</dbReference>
<dbReference type="KEGG" id="ent:Ent638_4319"/>
<evidence type="ECO:0000313" key="2">
    <source>
        <dbReference type="EMBL" id="ABP62924.1"/>
    </source>
</evidence>
<dbReference type="Pfam" id="PF01526">
    <property type="entry name" value="DDE_Tnp_Tn3"/>
    <property type="match status" value="1"/>
</dbReference>
<name>A0A9J9L035_ENT38</name>
<dbReference type="AlphaFoldDB" id="A0A9J9L035"/>
<sequence>MQIFCSARLKGDNSRDTAGSSDLIFGLFWLLGYQFSPRLADAGAVSTPVLVPRTF</sequence>
<dbReference type="EMBL" id="CP000654">
    <property type="protein sequence ID" value="ABP62924.1"/>
    <property type="molecule type" value="Genomic_DNA"/>
</dbReference>
<dbReference type="GO" id="GO:0006313">
    <property type="term" value="P:DNA transposition"/>
    <property type="evidence" value="ECO:0007669"/>
    <property type="project" value="InterPro"/>
</dbReference>
<dbReference type="InterPro" id="IPR002513">
    <property type="entry name" value="Tn3_Tnp_DDE_dom"/>
</dbReference>
<evidence type="ECO:0000259" key="1">
    <source>
        <dbReference type="Pfam" id="PF01526"/>
    </source>
</evidence>
<proteinExistence type="predicted"/>
<protein>
    <recommendedName>
        <fullName evidence="1">Tn3 transposase DDE domain-containing protein</fullName>
    </recommendedName>
</protein>
<dbReference type="GO" id="GO:0004803">
    <property type="term" value="F:transposase activity"/>
    <property type="evidence" value="ECO:0007669"/>
    <property type="project" value="InterPro"/>
</dbReference>
<gene>
    <name evidence="2" type="ordered locus">Ent638_4319</name>
</gene>
<dbReference type="OrthoDB" id="5292689at2"/>
<reference evidence="3" key="1">
    <citation type="journal article" date="2010" name="PLoS Genet.">
        <title>Genome sequence of the plant growth promoting endophytic bacterium Enterobacter sp. 638.</title>
        <authorList>
            <person name="Taghavi S."/>
            <person name="van der Lelie D."/>
            <person name="Hoffman A."/>
            <person name="Zhang Y.B."/>
            <person name="Walla M.D."/>
            <person name="Vangronsveld J."/>
            <person name="Newman L."/>
            <person name="Monchy S."/>
        </authorList>
    </citation>
    <scope>NUCLEOTIDE SEQUENCE [LARGE SCALE GENOMIC DNA]</scope>
    <source>
        <strain evidence="3">638</strain>
    </source>
</reference>
<accession>A0A9J9L035</accession>
<dbReference type="RefSeq" id="WP_011906592.1">
    <property type="nucleotide sequence ID" value="NC_009425.1"/>
</dbReference>
<keyword evidence="2" id="KW-0614">Plasmid</keyword>
<keyword evidence="3" id="KW-1185">Reference proteome</keyword>
<organism evidence="2 3">
    <name type="scientific">Enterobacter sp. (strain 638)</name>
    <dbReference type="NCBI Taxonomy" id="399742"/>
    <lineage>
        <taxon>Bacteria</taxon>
        <taxon>Pseudomonadati</taxon>
        <taxon>Pseudomonadota</taxon>
        <taxon>Gammaproteobacteria</taxon>
        <taxon>Enterobacterales</taxon>
        <taxon>Enterobacteriaceae</taxon>
        <taxon>Enterobacter</taxon>
    </lineage>
</organism>
<feature type="domain" description="Tn3 transposase DDE" evidence="1">
    <location>
        <begin position="14"/>
        <end position="43"/>
    </location>
</feature>
<evidence type="ECO:0000313" key="3">
    <source>
        <dbReference type="Proteomes" id="UP000000230"/>
    </source>
</evidence>